<dbReference type="RefSeq" id="WP_206938894.1">
    <property type="nucleotide sequence ID" value="NZ_JAFLNF010000002.1"/>
</dbReference>
<dbReference type="SUPFAM" id="SSF56784">
    <property type="entry name" value="HAD-like"/>
    <property type="match status" value="1"/>
</dbReference>
<organism evidence="1 2">
    <name type="scientific">Roseibium limicola</name>
    <dbReference type="NCBI Taxonomy" id="2816037"/>
    <lineage>
        <taxon>Bacteria</taxon>
        <taxon>Pseudomonadati</taxon>
        <taxon>Pseudomonadota</taxon>
        <taxon>Alphaproteobacteria</taxon>
        <taxon>Hyphomicrobiales</taxon>
        <taxon>Stappiaceae</taxon>
        <taxon>Roseibium</taxon>
    </lineage>
</organism>
<evidence type="ECO:0000313" key="1">
    <source>
        <dbReference type="EMBL" id="MBO0344745.1"/>
    </source>
</evidence>
<dbReference type="AlphaFoldDB" id="A0A939EM84"/>
<proteinExistence type="predicted"/>
<dbReference type="Proteomes" id="UP000664779">
    <property type="component" value="Unassembled WGS sequence"/>
</dbReference>
<comment type="caution">
    <text evidence="1">The sequence shown here is derived from an EMBL/GenBank/DDBJ whole genome shotgun (WGS) entry which is preliminary data.</text>
</comment>
<reference evidence="1" key="1">
    <citation type="submission" date="2021-03" db="EMBL/GenBank/DDBJ databases">
        <title>Roseibium sp. CAU 1637 isolated from Incheon.</title>
        <authorList>
            <person name="Kim W."/>
        </authorList>
    </citation>
    <scope>NUCLEOTIDE SEQUENCE</scope>
    <source>
        <strain evidence="1">CAU 1637</strain>
    </source>
</reference>
<gene>
    <name evidence="1" type="ORF">J0X15_05905</name>
</gene>
<keyword evidence="2" id="KW-1185">Reference proteome</keyword>
<name>A0A939EM84_9HYPH</name>
<accession>A0A939EM84</accession>
<protein>
    <submittedName>
        <fullName evidence="1">Uncharacterized protein</fullName>
    </submittedName>
</protein>
<dbReference type="EMBL" id="JAFLNF010000002">
    <property type="protein sequence ID" value="MBO0344745.1"/>
    <property type="molecule type" value="Genomic_DNA"/>
</dbReference>
<dbReference type="InterPro" id="IPR036412">
    <property type="entry name" value="HAD-like_sf"/>
</dbReference>
<evidence type="ECO:0000313" key="2">
    <source>
        <dbReference type="Proteomes" id="UP000664779"/>
    </source>
</evidence>
<sequence>MPEPHPVLPETLSQIRQIPASDRPLVVCDVDEVILHLIRPMEAYFADLGLVFMQRVYKLTGNIARRGENVPIAADEVRRHIHTFFDAFVHAQEVVQGAPQALRQLARNMDIILLTNLPGTHNRAARETLLKSADIDYPMITNSGPKGGAVAALSAGRQSPIVFIDDSTVNQASVHASLPTAKLIQFIADDSFRTAHLPADHIDLLSGDWAETTAFIEAIMAQSARDRD</sequence>